<protein>
    <submittedName>
        <fullName evidence="1">Uncharacterized protein</fullName>
    </submittedName>
</protein>
<gene>
    <name evidence="1" type="ORF">METZ01_LOCUS482415</name>
</gene>
<feature type="non-terminal residue" evidence="1">
    <location>
        <position position="26"/>
    </location>
</feature>
<proteinExistence type="predicted"/>
<sequence>MSNELNVLLKKENDSFNFKFPILKTA</sequence>
<dbReference type="AlphaFoldDB" id="A0A383CBL8"/>
<dbReference type="EMBL" id="UINC01207469">
    <property type="protein sequence ID" value="SVE29561.1"/>
    <property type="molecule type" value="Genomic_DNA"/>
</dbReference>
<reference evidence="1" key="1">
    <citation type="submission" date="2018-05" db="EMBL/GenBank/DDBJ databases">
        <authorList>
            <person name="Lanie J.A."/>
            <person name="Ng W.-L."/>
            <person name="Kazmierczak K.M."/>
            <person name="Andrzejewski T.M."/>
            <person name="Davidsen T.M."/>
            <person name="Wayne K.J."/>
            <person name="Tettelin H."/>
            <person name="Glass J.I."/>
            <person name="Rusch D."/>
            <person name="Podicherti R."/>
            <person name="Tsui H.-C.T."/>
            <person name="Winkler M.E."/>
        </authorList>
    </citation>
    <scope>NUCLEOTIDE SEQUENCE</scope>
</reference>
<name>A0A383CBL8_9ZZZZ</name>
<organism evidence="1">
    <name type="scientific">marine metagenome</name>
    <dbReference type="NCBI Taxonomy" id="408172"/>
    <lineage>
        <taxon>unclassified sequences</taxon>
        <taxon>metagenomes</taxon>
        <taxon>ecological metagenomes</taxon>
    </lineage>
</organism>
<evidence type="ECO:0000313" key="1">
    <source>
        <dbReference type="EMBL" id="SVE29561.1"/>
    </source>
</evidence>
<accession>A0A383CBL8</accession>